<comment type="caution">
    <text evidence="4">The sequence shown here is derived from an EMBL/GenBank/DDBJ whole genome shotgun (WGS) entry which is preliminary data.</text>
</comment>
<feature type="region of interest" description="Disordered" evidence="2">
    <location>
        <begin position="103"/>
        <end position="136"/>
    </location>
</feature>
<dbReference type="InterPro" id="IPR005532">
    <property type="entry name" value="SUMF_dom"/>
</dbReference>
<dbReference type="Pfam" id="PF03781">
    <property type="entry name" value="FGE-sulfatase"/>
    <property type="match status" value="1"/>
</dbReference>
<evidence type="ECO:0000256" key="1">
    <source>
        <dbReference type="ARBA" id="ARBA00023157"/>
    </source>
</evidence>
<gene>
    <name evidence="4" type="ORF">COV59_03710</name>
</gene>
<dbReference type="InterPro" id="IPR021655">
    <property type="entry name" value="Put_metal-bd"/>
</dbReference>
<keyword evidence="1" id="KW-1015">Disulfide bond</keyword>
<feature type="domain" description="Sulfatase-modifying factor enzyme-like" evidence="3">
    <location>
        <begin position="755"/>
        <end position="859"/>
    </location>
</feature>
<dbReference type="Proteomes" id="UP000229600">
    <property type="component" value="Unassembled WGS sequence"/>
</dbReference>
<accession>A0A2H0N5U9</accession>
<dbReference type="PROSITE" id="PS50068">
    <property type="entry name" value="LDLRA_2"/>
    <property type="match status" value="1"/>
</dbReference>
<dbReference type="EMBL" id="PCWN01000007">
    <property type="protein sequence ID" value="PIR04262.1"/>
    <property type="molecule type" value="Genomic_DNA"/>
</dbReference>
<evidence type="ECO:0000256" key="2">
    <source>
        <dbReference type="SAM" id="MobiDB-lite"/>
    </source>
</evidence>
<evidence type="ECO:0000259" key="3">
    <source>
        <dbReference type="Pfam" id="PF03781"/>
    </source>
</evidence>
<dbReference type="Pfam" id="PF11617">
    <property type="entry name" value="Cu-binding_MopE"/>
    <property type="match status" value="10"/>
</dbReference>
<evidence type="ECO:0000313" key="4">
    <source>
        <dbReference type="EMBL" id="PIR04262.1"/>
    </source>
</evidence>
<dbReference type="Gene3D" id="3.90.1580.10">
    <property type="entry name" value="paralog of FGE (formylglycine-generating enzyme)"/>
    <property type="match status" value="1"/>
</dbReference>
<proteinExistence type="predicted"/>
<dbReference type="InterPro" id="IPR042095">
    <property type="entry name" value="SUMF_sf"/>
</dbReference>
<reference evidence="4 5" key="1">
    <citation type="submission" date="2017-09" db="EMBL/GenBank/DDBJ databases">
        <title>Depth-based differentiation of microbial function through sediment-hosted aquifers and enrichment of novel symbionts in the deep terrestrial subsurface.</title>
        <authorList>
            <person name="Probst A.J."/>
            <person name="Ladd B."/>
            <person name="Jarett J.K."/>
            <person name="Geller-Mcgrath D.E."/>
            <person name="Sieber C.M."/>
            <person name="Emerson J.B."/>
            <person name="Anantharaman K."/>
            <person name="Thomas B.C."/>
            <person name="Malmstrom R."/>
            <person name="Stieglmeier M."/>
            <person name="Klingl A."/>
            <person name="Woyke T."/>
            <person name="Ryan C.M."/>
            <person name="Banfield J.F."/>
        </authorList>
    </citation>
    <scope>NUCLEOTIDE SEQUENCE [LARGE SCALE GENOMIC DNA]</scope>
    <source>
        <strain evidence="4">CG11_big_fil_rev_8_21_14_0_20_39_34</strain>
    </source>
</reference>
<dbReference type="AlphaFoldDB" id="A0A2H0N5U9"/>
<dbReference type="InterPro" id="IPR016187">
    <property type="entry name" value="CTDL_fold"/>
</dbReference>
<name>A0A2H0N5U9_9BACT</name>
<sequence>MRSIGKGARESVGYRSLVMNRFFTLVAACLFSFLLGGCLPSLEDECNSDRDCPRFAEGATCRVGICLLGTDAAPTDAAMNDDGADGTNVPTDAATDAATDATPDAAMPDAEVPDAEVPDAEVPDAEVPDATPDAAMPDAALTDADIPDSSPPCEDSPSFGADCETGMPGACAIGTMECELGELACVPATEPTDEVCDGLDNDCDEQIDEGFDLQADPSHCGACGRTCSFEHATPACVAGVCQIEQCDQGQVDLDERPDNGCEYHCTPTQEGEACGDEIDNDCDGSVDEECACDPHTFQPAPCNAQGEVGACRNGTSRCQNGNGSRVVCEPSQPQDEACDGIDNDCDGSIDEGLRNACGECGEVPAETCNGRDDNCDGQIDEGFDLGTACSVGRGACRDTGIRVCNAGGDGVVCDASEGQPTEEICDGVDNDCDGNVDNGVQPPADQACLCGQGEMQILGTFECRGGAGWECTCECTPAPEVCDGLDNNCNDQTDEGFDLQADPENCGACGHQCPVPANTSPLCVSGGCSFACRPGFSDINGVPEDGCERNCVPSGPEVCDGVDNDCNGQVDEDLGGGACQTGELGPCVSGTNQCRNGVLVCVRNVNPSPEVCDGVDNDCDGDTDLDDPDYSPPVECETGLPGPCSVGYSSCVDGLETCESMGPTPETCDGVDNNCDGIVDNVDGAGEICFSGGIGACREEGQMVCGPDGSLLCDAQPGAPSIELCNGIDDDCDGSVDEGMVRLGNFCLARTEEAGVLGIPITGLTYPQAQQRCEQLGGRLPTLDELTLAAFGQGRNWPWGNQPGISCGNAVIADRNVAGGTPGCGTLAPMAVCSHPSGNTPEGLCDLFGNVFEYVSNPDVVAGGSFANAIEHFQPGVMITTGWNDHTPSPNVGVRCSWDWQGI</sequence>
<feature type="compositionally biased region" description="Acidic residues" evidence="2">
    <location>
        <begin position="111"/>
        <end position="127"/>
    </location>
</feature>
<dbReference type="InterPro" id="IPR002172">
    <property type="entry name" value="LDrepeatLR_classA_rpt"/>
</dbReference>
<evidence type="ECO:0000313" key="5">
    <source>
        <dbReference type="Proteomes" id="UP000229600"/>
    </source>
</evidence>
<organism evidence="4 5">
    <name type="scientific">Candidatus Magasanikbacteria bacterium CG11_big_fil_rev_8_21_14_0_20_39_34</name>
    <dbReference type="NCBI Taxonomy" id="1974653"/>
    <lineage>
        <taxon>Bacteria</taxon>
        <taxon>Candidatus Magasanikiibacteriota</taxon>
    </lineage>
</organism>
<dbReference type="SUPFAM" id="SSF56436">
    <property type="entry name" value="C-type lectin-like"/>
    <property type="match status" value="1"/>
</dbReference>
<protein>
    <recommendedName>
        <fullName evidence="3">Sulfatase-modifying factor enzyme-like domain-containing protein</fullName>
    </recommendedName>
</protein>